<evidence type="ECO:0000259" key="1">
    <source>
        <dbReference type="PROSITE" id="PS50937"/>
    </source>
</evidence>
<dbReference type="EMBL" id="JBHUPG010000017">
    <property type="protein sequence ID" value="MFD2912055.1"/>
    <property type="molecule type" value="Genomic_DNA"/>
</dbReference>
<evidence type="ECO:0000259" key="2">
    <source>
        <dbReference type="PROSITE" id="PS51500"/>
    </source>
</evidence>
<evidence type="ECO:0000313" key="3">
    <source>
        <dbReference type="EMBL" id="MFD2912055.1"/>
    </source>
</evidence>
<dbReference type="Pfam" id="PF08671">
    <property type="entry name" value="SinI"/>
    <property type="match status" value="1"/>
</dbReference>
<comment type="caution">
    <text evidence="3">The sequence shown here is derived from an EMBL/GenBank/DDBJ whole genome shotgun (WGS) entry which is preliminary data.</text>
</comment>
<protein>
    <submittedName>
        <fullName evidence="3">Anti-repressor SinI family protein</fullName>
    </submittedName>
</protein>
<dbReference type="RefSeq" id="WP_204730438.1">
    <property type="nucleotide sequence ID" value="NZ_JAFBDK010000017.1"/>
</dbReference>
<dbReference type="InterPro" id="IPR000551">
    <property type="entry name" value="MerR-type_HTH_dom"/>
</dbReference>
<accession>A0ABW5ZHN3</accession>
<reference evidence="4" key="1">
    <citation type="journal article" date="2019" name="Int. J. Syst. Evol. Microbiol.">
        <title>The Global Catalogue of Microorganisms (GCM) 10K type strain sequencing project: providing services to taxonomists for standard genome sequencing and annotation.</title>
        <authorList>
            <consortium name="The Broad Institute Genomics Platform"/>
            <consortium name="The Broad Institute Genome Sequencing Center for Infectious Disease"/>
            <person name="Wu L."/>
            <person name="Ma J."/>
        </authorList>
    </citation>
    <scope>NUCLEOTIDE SEQUENCE [LARGE SCALE GENOMIC DNA]</scope>
    <source>
        <strain evidence="4">KCTC 13528</strain>
    </source>
</reference>
<gene>
    <name evidence="3" type="ORF">ACFS5P_09210</name>
</gene>
<dbReference type="InterPro" id="IPR036281">
    <property type="entry name" value="SinR/SinI_dimer_dom_sf"/>
</dbReference>
<organism evidence="3 4">
    <name type="scientific">Jeotgalibacillus terrae</name>
    <dbReference type="NCBI Taxonomy" id="587735"/>
    <lineage>
        <taxon>Bacteria</taxon>
        <taxon>Bacillati</taxon>
        <taxon>Bacillota</taxon>
        <taxon>Bacilli</taxon>
        <taxon>Bacillales</taxon>
        <taxon>Caryophanaceae</taxon>
        <taxon>Jeotgalibacillus</taxon>
    </lineage>
</organism>
<dbReference type="PROSITE" id="PS50937">
    <property type="entry name" value="HTH_MERR_2"/>
    <property type="match status" value="1"/>
</dbReference>
<dbReference type="PROSITE" id="PS51500">
    <property type="entry name" value="SIN"/>
    <property type="match status" value="1"/>
</dbReference>
<dbReference type="Proteomes" id="UP001597561">
    <property type="component" value="Unassembled WGS sequence"/>
</dbReference>
<name>A0ABW5ZHN3_9BACL</name>
<keyword evidence="4" id="KW-1185">Reference proteome</keyword>
<dbReference type="SUPFAM" id="SSF47406">
    <property type="entry name" value="SinR repressor dimerisation domain-like"/>
    <property type="match status" value="1"/>
</dbReference>
<dbReference type="InterPro" id="IPR010981">
    <property type="entry name" value="SinR/SinI_dimer_dom"/>
</dbReference>
<evidence type="ECO:0000313" key="4">
    <source>
        <dbReference type="Proteomes" id="UP001597561"/>
    </source>
</evidence>
<feature type="domain" description="Sin" evidence="2">
    <location>
        <begin position="1"/>
        <end position="36"/>
    </location>
</feature>
<proteinExistence type="predicted"/>
<feature type="domain" description="HTH merR-type" evidence="1">
    <location>
        <begin position="1"/>
        <end position="34"/>
    </location>
</feature>
<sequence>MGRKNEVDVEWMALIEEAVQAGISPEEIKKFLEGTGLNSWGRNDLVVG</sequence>